<accession>A0A6P2BWX5</accession>
<reference evidence="1 2" key="1">
    <citation type="submission" date="2018-11" db="EMBL/GenBank/DDBJ databases">
        <title>Trebonia kvetii gen.nov., sp.nov., a novel acidophilic actinobacterium, and proposal of the new actinobacterial family Treboniaceae fam. nov.</title>
        <authorList>
            <person name="Rapoport D."/>
            <person name="Sagova-Mareckova M."/>
            <person name="Sedlacek I."/>
            <person name="Provaznik J."/>
            <person name="Kralova S."/>
            <person name="Pavlinic D."/>
            <person name="Benes V."/>
            <person name="Kopecky J."/>
        </authorList>
    </citation>
    <scope>NUCLEOTIDE SEQUENCE [LARGE SCALE GENOMIC DNA]</scope>
    <source>
        <strain evidence="1 2">15Tr583</strain>
    </source>
</reference>
<comment type="caution">
    <text evidence="1">The sequence shown here is derived from an EMBL/GenBank/DDBJ whole genome shotgun (WGS) entry which is preliminary data.</text>
</comment>
<dbReference type="Pfam" id="PF07081">
    <property type="entry name" value="DUF1349"/>
    <property type="match status" value="1"/>
</dbReference>
<evidence type="ECO:0000313" key="2">
    <source>
        <dbReference type="Proteomes" id="UP000460272"/>
    </source>
</evidence>
<protein>
    <submittedName>
        <fullName evidence="1">DUF1349 domain-containing protein</fullName>
    </submittedName>
</protein>
<dbReference type="InterPro" id="IPR009784">
    <property type="entry name" value="DUF1349"/>
</dbReference>
<organism evidence="1 2">
    <name type="scientific">Trebonia kvetii</name>
    <dbReference type="NCBI Taxonomy" id="2480626"/>
    <lineage>
        <taxon>Bacteria</taxon>
        <taxon>Bacillati</taxon>
        <taxon>Actinomycetota</taxon>
        <taxon>Actinomycetes</taxon>
        <taxon>Streptosporangiales</taxon>
        <taxon>Treboniaceae</taxon>
        <taxon>Trebonia</taxon>
    </lineage>
</organism>
<dbReference type="EMBL" id="RPFW01000004">
    <property type="protein sequence ID" value="TVZ03420.1"/>
    <property type="molecule type" value="Genomic_DNA"/>
</dbReference>
<dbReference type="InterPro" id="IPR013320">
    <property type="entry name" value="ConA-like_dom_sf"/>
</dbReference>
<dbReference type="Proteomes" id="UP000460272">
    <property type="component" value="Unassembled WGS sequence"/>
</dbReference>
<dbReference type="AlphaFoldDB" id="A0A6P2BWX5"/>
<sequence length="202" mass="21662">MTDLYLPGVPFPLEPSGSPACQADVSAGVLTLISGAKSDMFIDPAGDEGARPDAGRWTGLPGEEDFTLTARVSVGFNSTFDAGVLLLYLSDRRWAKLCYEFSPQRKPTAVTVVTHGTSDDSNSFETEGGPLWLRITRSGRAWAFHASLDGSYWRLLRYFTLGEASGARVGFLAQSPLGDRCAAVFDSIGFRTGAPADLRDGT</sequence>
<name>A0A6P2BWX5_9ACTN</name>
<keyword evidence="2" id="KW-1185">Reference proteome</keyword>
<proteinExistence type="predicted"/>
<gene>
    <name evidence="1" type="ORF">EAS64_23780</name>
</gene>
<dbReference type="SUPFAM" id="SSF49899">
    <property type="entry name" value="Concanavalin A-like lectins/glucanases"/>
    <property type="match status" value="1"/>
</dbReference>
<dbReference type="Gene3D" id="2.60.120.200">
    <property type="match status" value="1"/>
</dbReference>
<evidence type="ECO:0000313" key="1">
    <source>
        <dbReference type="EMBL" id="TVZ03420.1"/>
    </source>
</evidence>
<dbReference type="OrthoDB" id="9808724at2"/>
<dbReference type="PANTHER" id="PTHR35332:SF2">
    <property type="entry name" value="REGULATION OF ENOLASE PROTEIN 1"/>
    <property type="match status" value="1"/>
</dbReference>
<dbReference type="PANTHER" id="PTHR35332">
    <property type="entry name" value="REGULATION OF ENOLASE PROTEIN 1"/>
    <property type="match status" value="1"/>
</dbReference>